<evidence type="ECO:0000313" key="1">
    <source>
        <dbReference type="EMBL" id="MFB9909052.1"/>
    </source>
</evidence>
<proteinExistence type="predicted"/>
<sequence>MKTLWRRRSQAPEAPGLGASAVGAALVVHPGGGPSRPTLALAAALPADPERLVVVVEPPRVGDGLFWEALAGVLAGRGPVRLVLPGAAGGANPPARWLADRLGTEVLAPEGRVVTVPGGSVFVAGGRWLRLRPGAPPLPLGSRFPVPRWEIGPVRPSLGQAFVEQIPAGLWLRPQPPGGLTGQVFALPCLPDVLTVVVGDPGRPPVWAEDVRALLTAIPAALRPAVRLAGLGDDGPGQDLADRLGAAVTSWTGLPVASRGGVDVVAVDRDGRPAWRPFATVLRHFPGGGEPKVVRYRSPAAGLVERQPGVFAFADGVVAEVVESGLWVREDSQPGAPQKVRALPLDRQWARVTVAPGLEDAAIALVSRLDPLTRAGVRLVFTDSDGAARHSPVRRDDCPTIVLPAVAVTAAEAVPLPPAPEPVVVRIEPDHRSTQAEREWMRRSLGARYDHYANAVQRLLAERPGLRGAGGGHADAVVADLVAVQVFASAKEQPLDDALRAGDLDKLHPYAACVVSGLRRLPRFRGPVWCGGLADGSPRRVGAECAEPGFVNAVATPAVELPGAEEVVLWSVTGRRAGDLWTDPGAERHRVVFAPGSRFRVLDVVEPADGHPRRVLLRELVATETVAAQEEQDRNALEGLRAEVGRRDAAEDRAALANPASFARAFPVSP</sequence>
<organism evidence="1 2">
    <name type="scientific">Allokutzneria oryzae</name>
    <dbReference type="NCBI Taxonomy" id="1378989"/>
    <lineage>
        <taxon>Bacteria</taxon>
        <taxon>Bacillati</taxon>
        <taxon>Actinomycetota</taxon>
        <taxon>Actinomycetes</taxon>
        <taxon>Pseudonocardiales</taxon>
        <taxon>Pseudonocardiaceae</taxon>
        <taxon>Allokutzneria</taxon>
    </lineage>
</organism>
<name>A0ABV6A790_9PSEU</name>
<dbReference type="Proteomes" id="UP001589693">
    <property type="component" value="Unassembled WGS sequence"/>
</dbReference>
<protein>
    <recommendedName>
        <fullName evidence="3">ADP ribosyltransferase domain-containing protein</fullName>
    </recommendedName>
</protein>
<comment type="caution">
    <text evidence="1">The sequence shown here is derived from an EMBL/GenBank/DDBJ whole genome shotgun (WGS) entry which is preliminary data.</text>
</comment>
<gene>
    <name evidence="1" type="ORF">ACFFQA_34370</name>
</gene>
<dbReference type="RefSeq" id="WP_377861389.1">
    <property type="nucleotide sequence ID" value="NZ_JBHLZU010000032.1"/>
</dbReference>
<accession>A0ABV6A790</accession>
<keyword evidence="2" id="KW-1185">Reference proteome</keyword>
<evidence type="ECO:0000313" key="2">
    <source>
        <dbReference type="Proteomes" id="UP001589693"/>
    </source>
</evidence>
<evidence type="ECO:0008006" key="3">
    <source>
        <dbReference type="Google" id="ProtNLM"/>
    </source>
</evidence>
<dbReference type="EMBL" id="JBHLZU010000032">
    <property type="protein sequence ID" value="MFB9909052.1"/>
    <property type="molecule type" value="Genomic_DNA"/>
</dbReference>
<reference evidence="1 2" key="1">
    <citation type="submission" date="2024-09" db="EMBL/GenBank/DDBJ databases">
        <authorList>
            <person name="Sun Q."/>
            <person name="Mori K."/>
        </authorList>
    </citation>
    <scope>NUCLEOTIDE SEQUENCE [LARGE SCALE GENOMIC DNA]</scope>
    <source>
        <strain evidence="1 2">TBRC 7907</strain>
    </source>
</reference>
<dbReference type="Gene3D" id="3.90.176.10">
    <property type="entry name" value="Toxin ADP-ribosyltransferase, Chain A, domain 1"/>
    <property type="match status" value="1"/>
</dbReference>